<feature type="domain" description="AB hydrolase-1" evidence="1">
    <location>
        <begin position="4"/>
        <end position="235"/>
    </location>
</feature>
<sequence length="252" mass="26646">MVNTLVLLHAFPLDSRMWEPVRSALAEHAQVITPDQRGMGRSPLGTDAPSPSLDIVAADVLSMLDGLGVERAVFGGCSMGGYVAMEILRAAPERVAGLVLADTRAGTDPVAARENRLAVADRLDAEGLGEWLVETFLPLVLGRTSREGRPEVVEAARRMLLEQPAAGAAWAQRAMAGRRDSTALLGAAGVPVLVVGGEEDVVSTPDMNRELVAGIAGAELRLIPECGHLPSLEAPGVFASLVIEWFSRVQRS</sequence>
<dbReference type="Proteomes" id="UP000294257">
    <property type="component" value="Unassembled WGS sequence"/>
</dbReference>
<accession>A0A4Q7KGV1</accession>
<dbReference type="InterPro" id="IPR000073">
    <property type="entry name" value="AB_hydrolase_1"/>
</dbReference>
<gene>
    <name evidence="2" type="ORF">EV193_112111</name>
</gene>
<dbReference type="SUPFAM" id="SSF53474">
    <property type="entry name" value="alpha/beta-Hydrolases"/>
    <property type="match status" value="1"/>
</dbReference>
<proteinExistence type="predicted"/>
<dbReference type="InterPro" id="IPR029058">
    <property type="entry name" value="AB_hydrolase_fold"/>
</dbReference>
<evidence type="ECO:0000259" key="1">
    <source>
        <dbReference type="Pfam" id="PF00561"/>
    </source>
</evidence>
<dbReference type="PRINTS" id="PR00111">
    <property type="entry name" value="ABHYDROLASE"/>
</dbReference>
<dbReference type="Pfam" id="PF00561">
    <property type="entry name" value="Abhydrolase_1"/>
    <property type="match status" value="1"/>
</dbReference>
<evidence type="ECO:0000313" key="2">
    <source>
        <dbReference type="EMBL" id="RZS32477.1"/>
    </source>
</evidence>
<dbReference type="EMBL" id="SGWQ01000012">
    <property type="protein sequence ID" value="RZS32477.1"/>
    <property type="molecule type" value="Genomic_DNA"/>
</dbReference>
<dbReference type="Gene3D" id="3.40.50.1820">
    <property type="entry name" value="alpha/beta hydrolase"/>
    <property type="match status" value="1"/>
</dbReference>
<evidence type="ECO:0000313" key="3">
    <source>
        <dbReference type="Proteomes" id="UP000294257"/>
    </source>
</evidence>
<dbReference type="InterPro" id="IPR050266">
    <property type="entry name" value="AB_hydrolase_sf"/>
</dbReference>
<dbReference type="GO" id="GO:0003824">
    <property type="term" value="F:catalytic activity"/>
    <property type="evidence" value="ECO:0007669"/>
    <property type="project" value="UniProtKB-ARBA"/>
</dbReference>
<protein>
    <submittedName>
        <fullName evidence="2">Pimeloyl-ACP methyl ester carboxylesterase</fullName>
    </submittedName>
</protein>
<dbReference type="PANTHER" id="PTHR43798">
    <property type="entry name" value="MONOACYLGLYCEROL LIPASE"/>
    <property type="match status" value="1"/>
</dbReference>
<keyword evidence="3" id="KW-1185">Reference proteome</keyword>
<comment type="caution">
    <text evidence="2">The sequence shown here is derived from an EMBL/GenBank/DDBJ whole genome shotgun (WGS) entry which is preliminary data.</text>
</comment>
<name>A0A4Q7KGV1_9PSEU</name>
<dbReference type="AlphaFoldDB" id="A0A4Q7KGV1"/>
<dbReference type="OrthoDB" id="9785847at2"/>
<organism evidence="2 3">
    <name type="scientific">Herbihabitans rhizosphaerae</name>
    <dbReference type="NCBI Taxonomy" id="1872711"/>
    <lineage>
        <taxon>Bacteria</taxon>
        <taxon>Bacillati</taxon>
        <taxon>Actinomycetota</taxon>
        <taxon>Actinomycetes</taxon>
        <taxon>Pseudonocardiales</taxon>
        <taxon>Pseudonocardiaceae</taxon>
        <taxon>Herbihabitans</taxon>
    </lineage>
</organism>
<reference evidence="2 3" key="1">
    <citation type="submission" date="2019-02" db="EMBL/GenBank/DDBJ databases">
        <title>Genomic Encyclopedia of Type Strains, Phase IV (KMG-IV): sequencing the most valuable type-strain genomes for metagenomic binning, comparative biology and taxonomic classification.</title>
        <authorList>
            <person name="Goeker M."/>
        </authorList>
    </citation>
    <scope>NUCLEOTIDE SEQUENCE [LARGE SCALE GENOMIC DNA]</scope>
    <source>
        <strain evidence="2 3">DSM 101727</strain>
    </source>
</reference>